<evidence type="ECO:0000256" key="1">
    <source>
        <dbReference type="SAM" id="MobiDB-lite"/>
    </source>
</evidence>
<dbReference type="Ensembl" id="ENSVKKT00000018998.1">
    <property type="protein sequence ID" value="ENSVKKP00000018535.1"/>
    <property type="gene ID" value="ENSVKKG00000012627.1"/>
</dbReference>
<feature type="compositionally biased region" description="Basic residues" evidence="1">
    <location>
        <begin position="81"/>
        <end position="90"/>
    </location>
</feature>
<proteinExistence type="predicted"/>
<protein>
    <submittedName>
        <fullName evidence="2">Uncharacterized protein</fullName>
    </submittedName>
</protein>
<dbReference type="AlphaFoldDB" id="A0A8D2L9T7"/>
<name>A0A8D2L9T7_VARKO</name>
<reference evidence="2" key="2">
    <citation type="submission" date="2025-09" db="UniProtKB">
        <authorList>
            <consortium name="Ensembl"/>
        </authorList>
    </citation>
    <scope>IDENTIFICATION</scope>
</reference>
<feature type="compositionally biased region" description="Basic and acidic residues" evidence="1">
    <location>
        <begin position="127"/>
        <end position="145"/>
    </location>
</feature>
<evidence type="ECO:0000313" key="2">
    <source>
        <dbReference type="Ensembl" id="ENSVKKP00000018535.1"/>
    </source>
</evidence>
<feature type="region of interest" description="Disordered" evidence="1">
    <location>
        <begin position="1"/>
        <end position="145"/>
    </location>
</feature>
<dbReference type="OMA" id="GHRPPQC"/>
<reference evidence="2" key="1">
    <citation type="submission" date="2025-08" db="UniProtKB">
        <authorList>
            <consortium name="Ensembl"/>
        </authorList>
    </citation>
    <scope>IDENTIFICATION</scope>
</reference>
<evidence type="ECO:0000313" key="3">
    <source>
        <dbReference type="Proteomes" id="UP000694545"/>
    </source>
</evidence>
<organism evidence="2 3">
    <name type="scientific">Varanus komodoensis</name>
    <name type="common">Komodo dragon</name>
    <dbReference type="NCBI Taxonomy" id="61221"/>
    <lineage>
        <taxon>Eukaryota</taxon>
        <taxon>Metazoa</taxon>
        <taxon>Chordata</taxon>
        <taxon>Craniata</taxon>
        <taxon>Vertebrata</taxon>
        <taxon>Euteleostomi</taxon>
        <taxon>Lepidosauria</taxon>
        <taxon>Squamata</taxon>
        <taxon>Bifurcata</taxon>
        <taxon>Unidentata</taxon>
        <taxon>Episquamata</taxon>
        <taxon>Toxicofera</taxon>
        <taxon>Anguimorpha</taxon>
        <taxon>Paleoanguimorpha</taxon>
        <taxon>Varanoidea</taxon>
        <taxon>Varanidae</taxon>
        <taxon>Varanus</taxon>
    </lineage>
</organism>
<dbReference type="Proteomes" id="UP000694545">
    <property type="component" value="Unplaced"/>
</dbReference>
<keyword evidence="3" id="KW-1185">Reference proteome</keyword>
<accession>A0A8D2L9T7</accession>
<sequence length="145" mass="16357">VGRCTSFPAQWAAREGASQPGQRSELITCRETESSQICSLQPPSHFAARGLSRQDTFDSEMQGGRDSAYTDPAEEPVLHRAQCRGHRHSRPQSQGSWEGEEPDRPNNRPLRGRAKGREQYGPNEEEALGHNHNDMEDWGRDAYIR</sequence>